<keyword evidence="2" id="KW-0539">Nucleus</keyword>
<organism evidence="5 6">
    <name type="scientific">Aspergillus pseudodeflectus</name>
    <dbReference type="NCBI Taxonomy" id="176178"/>
    <lineage>
        <taxon>Eukaryota</taxon>
        <taxon>Fungi</taxon>
        <taxon>Dikarya</taxon>
        <taxon>Ascomycota</taxon>
        <taxon>Pezizomycotina</taxon>
        <taxon>Eurotiomycetes</taxon>
        <taxon>Eurotiomycetidae</taxon>
        <taxon>Eurotiales</taxon>
        <taxon>Aspergillaceae</taxon>
        <taxon>Aspergillus</taxon>
        <taxon>Aspergillus subgen. Nidulantes</taxon>
    </lineage>
</organism>
<evidence type="ECO:0000313" key="6">
    <source>
        <dbReference type="Proteomes" id="UP001610444"/>
    </source>
</evidence>
<dbReference type="GeneID" id="98161086"/>
<evidence type="ECO:0000256" key="3">
    <source>
        <dbReference type="SAM" id="MobiDB-lite"/>
    </source>
</evidence>
<feature type="compositionally biased region" description="Polar residues" evidence="3">
    <location>
        <begin position="111"/>
        <end position="124"/>
    </location>
</feature>
<feature type="compositionally biased region" description="Basic and acidic residues" evidence="3">
    <location>
        <begin position="126"/>
        <end position="136"/>
    </location>
</feature>
<dbReference type="Pfam" id="PF16987">
    <property type="entry name" value="KIX_2"/>
    <property type="match status" value="1"/>
</dbReference>
<dbReference type="Proteomes" id="UP001610444">
    <property type="component" value="Unassembled WGS sequence"/>
</dbReference>
<keyword evidence="6" id="KW-1185">Reference proteome</keyword>
<comment type="caution">
    <text evidence="5">The sequence shown here is derived from an EMBL/GenBank/DDBJ whole genome shotgun (WGS) entry which is preliminary data.</text>
</comment>
<evidence type="ECO:0000256" key="1">
    <source>
        <dbReference type="ARBA" id="ARBA00004123"/>
    </source>
</evidence>
<evidence type="ECO:0000256" key="2">
    <source>
        <dbReference type="ARBA" id="ARBA00023242"/>
    </source>
</evidence>
<feature type="region of interest" description="Disordered" evidence="3">
    <location>
        <begin position="1"/>
        <end position="43"/>
    </location>
</feature>
<evidence type="ECO:0000259" key="4">
    <source>
        <dbReference type="Pfam" id="PF16987"/>
    </source>
</evidence>
<dbReference type="EMBL" id="JBFXLR010000027">
    <property type="protein sequence ID" value="KAL2847914.1"/>
    <property type="molecule type" value="Genomic_DNA"/>
</dbReference>
<dbReference type="InterPro" id="IPR036546">
    <property type="entry name" value="MED15_KIX"/>
</dbReference>
<gene>
    <name evidence="5" type="ORF">BJX68DRAFT_267841</name>
</gene>
<accession>A0ABR4K6H9</accession>
<dbReference type="RefSeq" id="XP_070897959.1">
    <property type="nucleotide sequence ID" value="XM_071045922.1"/>
</dbReference>
<comment type="subcellular location">
    <subcellularLocation>
        <location evidence="1">Nucleus</location>
    </subcellularLocation>
</comment>
<sequence>MPGRQKRQTSRVNPSQQTAIQQQQQQQEETQPEGVIELDDGSLSSLSPAEYENVCRVAEAIRNKVSRNDMNKIILNLRSMSPSQKNYTHKKGMDPVTYFFRCQALKRLQRRSSQTPSDTHSSGEPTPRDTNIRNDDLPGPAAPEFFMCPSSSGPDENAPHDDLMDTSVPVMGVGNTGAHKANEVAEDSETHWRQAHGPRNGNIQYVLADVATSLQEQGPFRGWRARVTVRDRTYKVHLMITSQRLLQPKIELRNAALAAVRVEAKVFREAASKAEYDREFNDKLVQIRAARIPLSH</sequence>
<protein>
    <recommendedName>
        <fullName evidence="4">Mediator complex subunit 15 KIX domain-containing protein</fullName>
    </recommendedName>
</protein>
<feature type="compositionally biased region" description="Low complexity" evidence="3">
    <location>
        <begin position="16"/>
        <end position="29"/>
    </location>
</feature>
<proteinExistence type="predicted"/>
<feature type="region of interest" description="Disordered" evidence="3">
    <location>
        <begin position="108"/>
        <end position="143"/>
    </location>
</feature>
<name>A0ABR4K6H9_9EURO</name>
<feature type="domain" description="Mediator complex subunit 15 KIX" evidence="4">
    <location>
        <begin position="222"/>
        <end position="290"/>
    </location>
</feature>
<evidence type="ECO:0000313" key="5">
    <source>
        <dbReference type="EMBL" id="KAL2847914.1"/>
    </source>
</evidence>
<reference evidence="5 6" key="1">
    <citation type="submission" date="2024-07" db="EMBL/GenBank/DDBJ databases">
        <title>Section-level genome sequencing and comparative genomics of Aspergillus sections Usti and Cavernicolus.</title>
        <authorList>
            <consortium name="Lawrence Berkeley National Laboratory"/>
            <person name="Nybo J.L."/>
            <person name="Vesth T.C."/>
            <person name="Theobald S."/>
            <person name="Frisvad J.C."/>
            <person name="Larsen T.O."/>
            <person name="Kjaerboelling I."/>
            <person name="Rothschild-Mancinelli K."/>
            <person name="Lyhne E.K."/>
            <person name="Kogle M.E."/>
            <person name="Barry K."/>
            <person name="Clum A."/>
            <person name="Na H."/>
            <person name="Ledsgaard L."/>
            <person name="Lin J."/>
            <person name="Lipzen A."/>
            <person name="Kuo A."/>
            <person name="Riley R."/>
            <person name="Mondo S."/>
            <person name="LaButti K."/>
            <person name="Haridas S."/>
            <person name="Pangalinan J."/>
            <person name="Salamov A.A."/>
            <person name="Simmons B.A."/>
            <person name="Magnuson J.K."/>
            <person name="Chen J."/>
            <person name="Drula E."/>
            <person name="Henrissat B."/>
            <person name="Wiebenga A."/>
            <person name="Lubbers R.J."/>
            <person name="Gomes A.C."/>
            <person name="Macurrencykelacurrency M.R."/>
            <person name="Stajich J."/>
            <person name="Grigoriev I.V."/>
            <person name="Mortensen U.H."/>
            <person name="De vries R.P."/>
            <person name="Baker S.E."/>
            <person name="Andersen M.R."/>
        </authorList>
    </citation>
    <scope>NUCLEOTIDE SEQUENCE [LARGE SCALE GENOMIC DNA]</scope>
    <source>
        <strain evidence="5 6">CBS 756.74</strain>
    </source>
</reference>